<keyword evidence="5" id="KW-0804">Transcription</keyword>
<gene>
    <name evidence="10" type="primary">GAM1</name>
    <name evidence="10" type="ORF">QJS10_CPB04g00527</name>
</gene>
<dbReference type="PANTHER" id="PTHR47995">
    <property type="entry name" value="TRANSCRIPTION FACTOR MYB33-RELATED"/>
    <property type="match status" value="1"/>
</dbReference>
<dbReference type="PANTHER" id="PTHR47995:SF18">
    <property type="entry name" value="TRANSCRIPTION FACTOR MYB65"/>
    <property type="match status" value="1"/>
</dbReference>
<dbReference type="CDD" id="cd00167">
    <property type="entry name" value="SANT"/>
    <property type="match status" value="1"/>
</dbReference>
<dbReference type="AlphaFoldDB" id="A0AAV9EZV6"/>
<accession>A0AAV9EZV6</accession>
<dbReference type="PROSITE" id="PS50090">
    <property type="entry name" value="MYB_LIKE"/>
    <property type="match status" value="2"/>
</dbReference>
<evidence type="ECO:0000256" key="2">
    <source>
        <dbReference type="ARBA" id="ARBA00022737"/>
    </source>
</evidence>
<proteinExistence type="predicted"/>
<feature type="domain" description="HTH myb-type" evidence="9">
    <location>
        <begin position="24"/>
        <end position="75"/>
    </location>
</feature>
<dbReference type="InterPro" id="IPR001005">
    <property type="entry name" value="SANT/Myb"/>
</dbReference>
<dbReference type="Gene3D" id="1.10.10.60">
    <property type="entry name" value="Homeodomain-like"/>
    <property type="match status" value="2"/>
</dbReference>
<dbReference type="Proteomes" id="UP001180020">
    <property type="component" value="Unassembled WGS sequence"/>
</dbReference>
<comment type="subcellular location">
    <subcellularLocation>
        <location evidence="1">Nucleus</location>
    </subcellularLocation>
</comment>
<evidence type="ECO:0000256" key="3">
    <source>
        <dbReference type="ARBA" id="ARBA00023015"/>
    </source>
</evidence>
<evidence type="ECO:0000313" key="11">
    <source>
        <dbReference type="Proteomes" id="UP001180020"/>
    </source>
</evidence>
<keyword evidence="3" id="KW-0805">Transcription regulation</keyword>
<dbReference type="SMART" id="SM00717">
    <property type="entry name" value="SANT"/>
    <property type="match status" value="2"/>
</dbReference>
<evidence type="ECO:0000256" key="7">
    <source>
        <dbReference type="SAM" id="MobiDB-lite"/>
    </source>
</evidence>
<dbReference type="EMBL" id="JAUJYO010000004">
    <property type="protein sequence ID" value="KAK1318240.1"/>
    <property type="molecule type" value="Genomic_DNA"/>
</dbReference>
<keyword evidence="11" id="KW-1185">Reference proteome</keyword>
<feature type="domain" description="Myb-like" evidence="8">
    <location>
        <begin position="19"/>
        <end position="71"/>
    </location>
</feature>
<dbReference type="InterPro" id="IPR009057">
    <property type="entry name" value="Homeodomain-like_sf"/>
</dbReference>
<dbReference type="InterPro" id="IPR017930">
    <property type="entry name" value="Myb_dom"/>
</dbReference>
<feature type="domain" description="Myb-like" evidence="8">
    <location>
        <begin position="72"/>
        <end position="105"/>
    </location>
</feature>
<evidence type="ECO:0000259" key="9">
    <source>
        <dbReference type="PROSITE" id="PS51294"/>
    </source>
</evidence>
<evidence type="ECO:0000259" key="8">
    <source>
        <dbReference type="PROSITE" id="PS50090"/>
    </source>
</evidence>
<evidence type="ECO:0000256" key="4">
    <source>
        <dbReference type="ARBA" id="ARBA00023125"/>
    </source>
</evidence>
<feature type="region of interest" description="Disordered" evidence="7">
    <location>
        <begin position="1"/>
        <end position="32"/>
    </location>
</feature>
<feature type="compositionally biased region" description="Basic and acidic residues" evidence="7">
    <location>
        <begin position="21"/>
        <end position="32"/>
    </location>
</feature>
<protein>
    <submittedName>
        <fullName evidence="10">Transcription factor GAMYB</fullName>
    </submittedName>
</protein>
<keyword evidence="6" id="KW-0539">Nucleus</keyword>
<evidence type="ECO:0000256" key="5">
    <source>
        <dbReference type="ARBA" id="ARBA00023163"/>
    </source>
</evidence>
<evidence type="ECO:0000256" key="1">
    <source>
        <dbReference type="ARBA" id="ARBA00004123"/>
    </source>
</evidence>
<dbReference type="FunFam" id="1.10.10.60:FF:000001">
    <property type="entry name" value="MYB-related transcription factor"/>
    <property type="match status" value="1"/>
</dbReference>
<feature type="domain" description="HTH myb-type" evidence="9">
    <location>
        <begin position="76"/>
        <end position="105"/>
    </location>
</feature>
<dbReference type="Pfam" id="PF00249">
    <property type="entry name" value="Myb_DNA-binding"/>
    <property type="match status" value="2"/>
</dbReference>
<evidence type="ECO:0000256" key="6">
    <source>
        <dbReference type="ARBA" id="ARBA00023242"/>
    </source>
</evidence>
<evidence type="ECO:0000313" key="10">
    <source>
        <dbReference type="EMBL" id="KAK1318240.1"/>
    </source>
</evidence>
<comment type="caution">
    <text evidence="10">The sequence shown here is derived from an EMBL/GenBank/DDBJ whole genome shotgun (WGS) entry which is preliminary data.</text>
</comment>
<reference evidence="10" key="1">
    <citation type="journal article" date="2023" name="Nat. Commun.">
        <title>Diploid and tetraploid genomes of Acorus and the evolution of monocots.</title>
        <authorList>
            <person name="Ma L."/>
            <person name="Liu K.W."/>
            <person name="Li Z."/>
            <person name="Hsiao Y.Y."/>
            <person name="Qi Y."/>
            <person name="Fu T."/>
            <person name="Tang G.D."/>
            <person name="Zhang D."/>
            <person name="Sun W.H."/>
            <person name="Liu D.K."/>
            <person name="Li Y."/>
            <person name="Chen G.Z."/>
            <person name="Liu X.D."/>
            <person name="Liao X.Y."/>
            <person name="Jiang Y.T."/>
            <person name="Yu X."/>
            <person name="Hao Y."/>
            <person name="Huang J."/>
            <person name="Zhao X.W."/>
            <person name="Ke S."/>
            <person name="Chen Y.Y."/>
            <person name="Wu W.L."/>
            <person name="Hsu J.L."/>
            <person name="Lin Y.F."/>
            <person name="Huang M.D."/>
            <person name="Li C.Y."/>
            <person name="Huang L."/>
            <person name="Wang Z.W."/>
            <person name="Zhao X."/>
            <person name="Zhong W.Y."/>
            <person name="Peng D.H."/>
            <person name="Ahmad S."/>
            <person name="Lan S."/>
            <person name="Zhang J.S."/>
            <person name="Tsai W.C."/>
            <person name="Van de Peer Y."/>
            <person name="Liu Z.J."/>
        </authorList>
    </citation>
    <scope>NUCLEOTIDE SEQUENCE</scope>
    <source>
        <strain evidence="10">CP</strain>
    </source>
</reference>
<organism evidence="10 11">
    <name type="scientific">Acorus calamus</name>
    <name type="common">Sweet flag</name>
    <dbReference type="NCBI Taxonomy" id="4465"/>
    <lineage>
        <taxon>Eukaryota</taxon>
        <taxon>Viridiplantae</taxon>
        <taxon>Streptophyta</taxon>
        <taxon>Embryophyta</taxon>
        <taxon>Tracheophyta</taxon>
        <taxon>Spermatophyta</taxon>
        <taxon>Magnoliopsida</taxon>
        <taxon>Liliopsida</taxon>
        <taxon>Acoraceae</taxon>
        <taxon>Acorus</taxon>
    </lineage>
</organism>
<dbReference type="GO" id="GO:0005634">
    <property type="term" value="C:nucleus"/>
    <property type="evidence" value="ECO:0007669"/>
    <property type="project" value="UniProtKB-SubCell"/>
</dbReference>
<dbReference type="SUPFAM" id="SSF46689">
    <property type="entry name" value="Homeodomain-like"/>
    <property type="match status" value="1"/>
</dbReference>
<dbReference type="PROSITE" id="PS51294">
    <property type="entry name" value="HTH_MYB"/>
    <property type="match status" value="2"/>
</dbReference>
<reference evidence="10" key="2">
    <citation type="submission" date="2023-06" db="EMBL/GenBank/DDBJ databases">
        <authorList>
            <person name="Ma L."/>
            <person name="Liu K.-W."/>
            <person name="Li Z."/>
            <person name="Hsiao Y.-Y."/>
            <person name="Qi Y."/>
            <person name="Fu T."/>
            <person name="Tang G."/>
            <person name="Zhang D."/>
            <person name="Sun W.-H."/>
            <person name="Liu D.-K."/>
            <person name="Li Y."/>
            <person name="Chen G.-Z."/>
            <person name="Liu X.-D."/>
            <person name="Liao X.-Y."/>
            <person name="Jiang Y.-T."/>
            <person name="Yu X."/>
            <person name="Hao Y."/>
            <person name="Huang J."/>
            <person name="Zhao X.-W."/>
            <person name="Ke S."/>
            <person name="Chen Y.-Y."/>
            <person name="Wu W.-L."/>
            <person name="Hsu J.-L."/>
            <person name="Lin Y.-F."/>
            <person name="Huang M.-D."/>
            <person name="Li C.-Y."/>
            <person name="Huang L."/>
            <person name="Wang Z.-W."/>
            <person name="Zhao X."/>
            <person name="Zhong W.-Y."/>
            <person name="Peng D.-H."/>
            <person name="Ahmad S."/>
            <person name="Lan S."/>
            <person name="Zhang J.-S."/>
            <person name="Tsai W.-C."/>
            <person name="Van De Peer Y."/>
            <person name="Liu Z.-J."/>
        </authorList>
    </citation>
    <scope>NUCLEOTIDE SEQUENCE</scope>
    <source>
        <strain evidence="10">CP</strain>
        <tissue evidence="10">Leaves</tissue>
    </source>
</reference>
<sequence length="208" mass="23910">MSLVGDGRRARGQTSRAGVSKSEKRRWSPEENQILKDHIHRYGKGNWDQVPKHCGLSRSGKSCRLRWLNHLRPNLKKGPFTIEEKQNINELHERLGNKWAKIAQHNSHCVPKDLQYCSTATMEQQWPSSSATNQNVNEQYVAANTPHDELLYLNDMKDVFKDECSDPNPFIPLSCSTSVFGDSTPSIGGSPFYEYLRHRPLYSEYTYL</sequence>
<keyword evidence="2" id="KW-0677">Repeat</keyword>
<dbReference type="GO" id="GO:0003677">
    <property type="term" value="F:DNA binding"/>
    <property type="evidence" value="ECO:0007669"/>
    <property type="project" value="UniProtKB-KW"/>
</dbReference>
<name>A0AAV9EZV6_ACOCL</name>
<keyword evidence="4" id="KW-0238">DNA-binding</keyword>